<accession>A0AAJ0HZN3</accession>
<evidence type="ECO:0000256" key="2">
    <source>
        <dbReference type="SAM" id="SignalP"/>
    </source>
</evidence>
<dbReference type="RefSeq" id="XP_062688539.1">
    <property type="nucleotide sequence ID" value="XM_062841268.1"/>
</dbReference>
<dbReference type="Proteomes" id="UP001285908">
    <property type="component" value="Unassembled WGS sequence"/>
</dbReference>
<evidence type="ECO:0000313" key="4">
    <source>
        <dbReference type="Proteomes" id="UP001285908"/>
    </source>
</evidence>
<keyword evidence="4" id="KW-1185">Reference proteome</keyword>
<feature type="region of interest" description="Disordered" evidence="1">
    <location>
        <begin position="132"/>
        <end position="199"/>
    </location>
</feature>
<dbReference type="GeneID" id="87878890"/>
<gene>
    <name evidence="3" type="ORF">B0T23DRAFT_456720</name>
</gene>
<feature type="chain" id="PRO_5042511024" evidence="2">
    <location>
        <begin position="19"/>
        <end position="234"/>
    </location>
</feature>
<feature type="compositionally biased region" description="Low complexity" evidence="1">
    <location>
        <begin position="145"/>
        <end position="193"/>
    </location>
</feature>
<dbReference type="EMBL" id="JAULSX010000009">
    <property type="protein sequence ID" value="KAK3485776.1"/>
    <property type="molecule type" value="Genomic_DNA"/>
</dbReference>
<sequence>MKSSYLLASLALGSTTLARLIPRADVDSGQWKCRWTGHCLGDECETNRDCDGDLVCRNYECANPGGPVKPTTTRKTTSTTKTTRGTRPTNTVPPGCVWPGHCLGDPCKTENDCDADWICLAGKCASPGPTIPVPTTTRPIPPPITTTRTTSKPTTTTRPVPLPFTTTTRTTSKPTTVPVPTTTSEPPTTTSQPPTNPGNPSCGDNPLACIGSPCSIDADCKFDLIICQNGVCGL</sequence>
<evidence type="ECO:0000313" key="3">
    <source>
        <dbReference type="EMBL" id="KAK3485776.1"/>
    </source>
</evidence>
<comment type="caution">
    <text evidence="3">The sequence shown here is derived from an EMBL/GenBank/DDBJ whole genome shotgun (WGS) entry which is preliminary data.</text>
</comment>
<proteinExistence type="predicted"/>
<name>A0AAJ0HZN3_9PEZI</name>
<organism evidence="3 4">
    <name type="scientific">Neurospora hispaniola</name>
    <dbReference type="NCBI Taxonomy" id="588809"/>
    <lineage>
        <taxon>Eukaryota</taxon>
        <taxon>Fungi</taxon>
        <taxon>Dikarya</taxon>
        <taxon>Ascomycota</taxon>
        <taxon>Pezizomycotina</taxon>
        <taxon>Sordariomycetes</taxon>
        <taxon>Sordariomycetidae</taxon>
        <taxon>Sordariales</taxon>
        <taxon>Sordariaceae</taxon>
        <taxon>Neurospora</taxon>
    </lineage>
</organism>
<feature type="signal peptide" evidence="2">
    <location>
        <begin position="1"/>
        <end position="18"/>
    </location>
</feature>
<dbReference type="AlphaFoldDB" id="A0AAJ0HZN3"/>
<keyword evidence="2" id="KW-0732">Signal</keyword>
<protein>
    <submittedName>
        <fullName evidence="3">Uncharacterized protein</fullName>
    </submittedName>
</protein>
<evidence type="ECO:0000256" key="1">
    <source>
        <dbReference type="SAM" id="MobiDB-lite"/>
    </source>
</evidence>
<reference evidence="3 4" key="1">
    <citation type="journal article" date="2023" name="Mol. Phylogenet. Evol.">
        <title>Genome-scale phylogeny and comparative genomics of the fungal order Sordariales.</title>
        <authorList>
            <person name="Hensen N."/>
            <person name="Bonometti L."/>
            <person name="Westerberg I."/>
            <person name="Brannstrom I.O."/>
            <person name="Guillou S."/>
            <person name="Cros-Aarteil S."/>
            <person name="Calhoun S."/>
            <person name="Haridas S."/>
            <person name="Kuo A."/>
            <person name="Mondo S."/>
            <person name="Pangilinan J."/>
            <person name="Riley R."/>
            <person name="LaButti K."/>
            <person name="Andreopoulos B."/>
            <person name="Lipzen A."/>
            <person name="Chen C."/>
            <person name="Yan M."/>
            <person name="Daum C."/>
            <person name="Ng V."/>
            <person name="Clum A."/>
            <person name="Steindorff A."/>
            <person name="Ohm R.A."/>
            <person name="Martin F."/>
            <person name="Silar P."/>
            <person name="Natvig D.O."/>
            <person name="Lalanne C."/>
            <person name="Gautier V."/>
            <person name="Ament-Velasquez S.L."/>
            <person name="Kruys A."/>
            <person name="Hutchinson M.I."/>
            <person name="Powell A.J."/>
            <person name="Barry K."/>
            <person name="Miller A.N."/>
            <person name="Grigoriev I.V."/>
            <person name="Debuchy R."/>
            <person name="Gladieux P."/>
            <person name="Hiltunen Thoren M."/>
            <person name="Johannesson H."/>
        </authorList>
    </citation>
    <scope>NUCLEOTIDE SEQUENCE [LARGE SCALE GENOMIC DNA]</scope>
    <source>
        <strain evidence="3 4">FGSC 10403</strain>
    </source>
</reference>
<feature type="region of interest" description="Disordered" evidence="1">
    <location>
        <begin position="69"/>
        <end position="90"/>
    </location>
</feature>